<sequence length="188" mass="19558">MESTSVAVGSGTVRVRVGGPESRHAVLLLPDAGDPVDVFDAVCARLHDSDLRTVAIESIYGLDEASVIALLDKLKLPWVNLVGAGAGAELAWRLAAKTFGRFASLVVADRGHPAVPDVDGAVLDAVCPAVELPTTVVVGSTLGRPCAEASGRYAYSEFRIVQLDGIENVPAKAAAELASEIVLRTGSW</sequence>
<accession>A0A438AY48</accession>
<dbReference type="SUPFAM" id="SSF53474">
    <property type="entry name" value="alpha/beta-Hydrolases"/>
    <property type="match status" value="1"/>
</dbReference>
<dbReference type="InterPro" id="IPR029058">
    <property type="entry name" value="AB_hydrolase_fold"/>
</dbReference>
<dbReference type="AlphaFoldDB" id="A0A438AY48"/>
<keyword evidence="2" id="KW-1185">Reference proteome</keyword>
<proteinExistence type="predicted"/>
<protein>
    <submittedName>
        <fullName evidence="1">Alpha/beta hydrolase</fullName>
    </submittedName>
</protein>
<evidence type="ECO:0000313" key="2">
    <source>
        <dbReference type="Proteomes" id="UP000284333"/>
    </source>
</evidence>
<keyword evidence="1" id="KW-0378">Hydrolase</keyword>
<name>A0A438AY48_9NOCA</name>
<dbReference type="RefSeq" id="WP_127947229.1">
    <property type="nucleotide sequence ID" value="NZ_RKLN01000003.1"/>
</dbReference>
<comment type="caution">
    <text evidence="1">The sequence shown here is derived from an EMBL/GenBank/DDBJ whole genome shotgun (WGS) entry which is preliminary data.</text>
</comment>
<dbReference type="Gene3D" id="3.40.50.1820">
    <property type="entry name" value="alpha/beta hydrolase"/>
    <property type="match status" value="1"/>
</dbReference>
<reference evidence="1 2" key="1">
    <citation type="submission" date="2018-11" db="EMBL/GenBank/DDBJ databases">
        <title>Rhodococcus spongicola sp. nov. and Rhodococcus xishaensis sp. nov. from marine sponges.</title>
        <authorList>
            <person name="Li L."/>
            <person name="Lin H.W."/>
        </authorList>
    </citation>
    <scope>NUCLEOTIDE SEQUENCE [LARGE SCALE GENOMIC DNA]</scope>
    <source>
        <strain evidence="1 2">LHW50502</strain>
    </source>
</reference>
<dbReference type="EMBL" id="RKLN01000003">
    <property type="protein sequence ID" value="RVW03630.1"/>
    <property type="molecule type" value="Genomic_DNA"/>
</dbReference>
<dbReference type="OrthoDB" id="4743826at2"/>
<organism evidence="1 2">
    <name type="scientific">Rhodococcus spongiicola</name>
    <dbReference type="NCBI Taxonomy" id="2487352"/>
    <lineage>
        <taxon>Bacteria</taxon>
        <taxon>Bacillati</taxon>
        <taxon>Actinomycetota</taxon>
        <taxon>Actinomycetes</taxon>
        <taxon>Mycobacteriales</taxon>
        <taxon>Nocardiaceae</taxon>
        <taxon>Rhodococcus</taxon>
    </lineage>
</organism>
<dbReference type="GO" id="GO:0016787">
    <property type="term" value="F:hydrolase activity"/>
    <property type="evidence" value="ECO:0007669"/>
    <property type="project" value="UniProtKB-KW"/>
</dbReference>
<gene>
    <name evidence="1" type="ORF">EF834_11100</name>
</gene>
<evidence type="ECO:0000313" key="1">
    <source>
        <dbReference type="EMBL" id="RVW03630.1"/>
    </source>
</evidence>
<dbReference type="Proteomes" id="UP000284333">
    <property type="component" value="Unassembled WGS sequence"/>
</dbReference>